<dbReference type="Proteomes" id="UP000663193">
    <property type="component" value="Chromosome 8"/>
</dbReference>
<proteinExistence type="predicted"/>
<protein>
    <submittedName>
        <fullName evidence="1">Uncharacterized protein</fullName>
    </submittedName>
</protein>
<evidence type="ECO:0000313" key="1">
    <source>
        <dbReference type="EMBL" id="QRC98325.1"/>
    </source>
</evidence>
<evidence type="ECO:0000313" key="2">
    <source>
        <dbReference type="Proteomes" id="UP000663193"/>
    </source>
</evidence>
<organism evidence="1 2">
    <name type="scientific">Phaeosphaeria nodorum (strain SN15 / ATCC MYA-4574 / FGSC 10173)</name>
    <name type="common">Glume blotch fungus</name>
    <name type="synonym">Parastagonospora nodorum</name>
    <dbReference type="NCBI Taxonomy" id="321614"/>
    <lineage>
        <taxon>Eukaryota</taxon>
        <taxon>Fungi</taxon>
        <taxon>Dikarya</taxon>
        <taxon>Ascomycota</taxon>
        <taxon>Pezizomycotina</taxon>
        <taxon>Dothideomycetes</taxon>
        <taxon>Pleosporomycetidae</taxon>
        <taxon>Pleosporales</taxon>
        <taxon>Pleosporineae</taxon>
        <taxon>Phaeosphaeriaceae</taxon>
        <taxon>Parastagonospora</taxon>
    </lineage>
</organism>
<accession>A0A7U2I046</accession>
<name>A0A7U2I046_PHANO</name>
<dbReference type="AlphaFoldDB" id="A0A7U2I046"/>
<gene>
    <name evidence="1" type="ORF">JI435_411880</name>
</gene>
<keyword evidence="2" id="KW-1185">Reference proteome</keyword>
<dbReference type="EMBL" id="CP069030">
    <property type="protein sequence ID" value="QRC98325.1"/>
    <property type="molecule type" value="Genomic_DNA"/>
</dbReference>
<sequence length="61" mass="6857">MSVEFIVHKGLKQEVPENKYGRFIIMHVNEVEGVTYLETAVATEELLLSEQDRSAYASAAN</sequence>
<dbReference type="VEuPathDB" id="FungiDB:JI435_411880"/>
<reference evidence="2" key="1">
    <citation type="journal article" date="2021" name="BMC Genomics">
        <title>Chromosome-level genome assembly and manually-curated proteome of model necrotroph Parastagonospora nodorum Sn15 reveals a genome-wide trove of candidate effector homologs, and redundancy of virulence-related functions within an accessory chromosome.</title>
        <authorList>
            <person name="Bertazzoni S."/>
            <person name="Jones D.A.B."/>
            <person name="Phan H.T."/>
            <person name="Tan K.-C."/>
            <person name="Hane J.K."/>
        </authorList>
    </citation>
    <scope>NUCLEOTIDE SEQUENCE [LARGE SCALE GENOMIC DNA]</scope>
    <source>
        <strain evidence="2">SN15 / ATCC MYA-4574 / FGSC 10173)</strain>
    </source>
</reference>